<keyword evidence="2" id="KW-1185">Reference proteome</keyword>
<evidence type="ECO:0000313" key="2">
    <source>
        <dbReference type="Proteomes" id="UP000276215"/>
    </source>
</evidence>
<dbReference type="OrthoDB" id="5427804at2759"/>
<feature type="non-terminal residue" evidence="1">
    <location>
        <position position="1"/>
    </location>
</feature>
<accession>A0A3N4JSX1</accession>
<sequence length="49" mass="5587">YKTQKVLNTFLANNITVSLIPGGRTSLEQSLDVSINHPFKDMLKVYKTY</sequence>
<dbReference type="AlphaFoldDB" id="A0A3N4JSX1"/>
<evidence type="ECO:0008006" key="3">
    <source>
        <dbReference type="Google" id="ProtNLM"/>
    </source>
</evidence>
<dbReference type="Proteomes" id="UP000276215">
    <property type="component" value="Unassembled WGS sequence"/>
</dbReference>
<gene>
    <name evidence="1" type="ORF">L873DRAFT_1682052</name>
</gene>
<dbReference type="EMBL" id="ML120384">
    <property type="protein sequence ID" value="RPA99911.1"/>
    <property type="molecule type" value="Genomic_DNA"/>
</dbReference>
<organism evidence="1 2">
    <name type="scientific">Choiromyces venosus 120613-1</name>
    <dbReference type="NCBI Taxonomy" id="1336337"/>
    <lineage>
        <taxon>Eukaryota</taxon>
        <taxon>Fungi</taxon>
        <taxon>Dikarya</taxon>
        <taxon>Ascomycota</taxon>
        <taxon>Pezizomycotina</taxon>
        <taxon>Pezizomycetes</taxon>
        <taxon>Pezizales</taxon>
        <taxon>Tuberaceae</taxon>
        <taxon>Choiromyces</taxon>
    </lineage>
</organism>
<proteinExistence type="predicted"/>
<reference evidence="1 2" key="1">
    <citation type="journal article" date="2018" name="Nat. Ecol. Evol.">
        <title>Pezizomycetes genomes reveal the molecular basis of ectomycorrhizal truffle lifestyle.</title>
        <authorList>
            <person name="Murat C."/>
            <person name="Payen T."/>
            <person name="Noel B."/>
            <person name="Kuo A."/>
            <person name="Morin E."/>
            <person name="Chen J."/>
            <person name="Kohler A."/>
            <person name="Krizsan K."/>
            <person name="Balestrini R."/>
            <person name="Da Silva C."/>
            <person name="Montanini B."/>
            <person name="Hainaut M."/>
            <person name="Levati E."/>
            <person name="Barry K.W."/>
            <person name="Belfiori B."/>
            <person name="Cichocki N."/>
            <person name="Clum A."/>
            <person name="Dockter R.B."/>
            <person name="Fauchery L."/>
            <person name="Guy J."/>
            <person name="Iotti M."/>
            <person name="Le Tacon F."/>
            <person name="Lindquist E.A."/>
            <person name="Lipzen A."/>
            <person name="Malagnac F."/>
            <person name="Mello A."/>
            <person name="Molinier V."/>
            <person name="Miyauchi S."/>
            <person name="Poulain J."/>
            <person name="Riccioni C."/>
            <person name="Rubini A."/>
            <person name="Sitrit Y."/>
            <person name="Splivallo R."/>
            <person name="Traeger S."/>
            <person name="Wang M."/>
            <person name="Zifcakova L."/>
            <person name="Wipf D."/>
            <person name="Zambonelli A."/>
            <person name="Paolocci F."/>
            <person name="Nowrousian M."/>
            <person name="Ottonello S."/>
            <person name="Baldrian P."/>
            <person name="Spatafora J.W."/>
            <person name="Henrissat B."/>
            <person name="Nagy L.G."/>
            <person name="Aury J.M."/>
            <person name="Wincker P."/>
            <person name="Grigoriev I.V."/>
            <person name="Bonfante P."/>
            <person name="Martin F.M."/>
        </authorList>
    </citation>
    <scope>NUCLEOTIDE SEQUENCE [LARGE SCALE GENOMIC DNA]</scope>
    <source>
        <strain evidence="1 2">120613-1</strain>
    </source>
</reference>
<evidence type="ECO:0000313" key="1">
    <source>
        <dbReference type="EMBL" id="RPA99911.1"/>
    </source>
</evidence>
<protein>
    <recommendedName>
        <fullName evidence="3">DDE-1 domain-containing protein</fullName>
    </recommendedName>
</protein>
<name>A0A3N4JSX1_9PEZI</name>